<dbReference type="EMBL" id="WNWM01000002">
    <property type="protein sequence ID" value="MUI13961.1"/>
    <property type="molecule type" value="Genomic_DNA"/>
</dbReference>
<evidence type="ECO:0000313" key="2">
    <source>
        <dbReference type="EMBL" id="MUI13961.1"/>
    </source>
</evidence>
<gene>
    <name evidence="2" type="ORF">GJV26_16085</name>
</gene>
<dbReference type="Proteomes" id="UP000431684">
    <property type="component" value="Unassembled WGS sequence"/>
</dbReference>
<evidence type="ECO:0000259" key="1">
    <source>
        <dbReference type="Pfam" id="PF24693"/>
    </source>
</evidence>
<dbReference type="AlphaFoldDB" id="A0A6I3XK00"/>
<sequence>MNLMDYLHAVNDEHTFLAFVHALTKDRHAAVNKSAADNSDDVENGWSNETIEGFLESAHAWAEESDFGARQGLDSASPWKKFATFLYCGKVYE</sequence>
<proteinExistence type="predicted"/>
<protein>
    <recommendedName>
        <fullName evidence="1">DUF7660 domain-containing protein</fullName>
    </recommendedName>
</protein>
<dbReference type="OrthoDB" id="2628285at2"/>
<reference evidence="2 3" key="1">
    <citation type="submission" date="2019-11" db="EMBL/GenBank/DDBJ databases">
        <title>Draft Genome Sequences of Six Type Strains of the Genus Massilia.</title>
        <authorList>
            <person name="Miess H."/>
            <person name="Frediansyah A."/>
            <person name="Goeker M."/>
            <person name="Gross H."/>
        </authorList>
    </citation>
    <scope>NUCLEOTIDE SEQUENCE [LARGE SCALE GENOMIC DNA]</scope>
    <source>
        <strain evidence="2 3">DSM 17513</strain>
    </source>
</reference>
<evidence type="ECO:0000313" key="3">
    <source>
        <dbReference type="Proteomes" id="UP000431684"/>
    </source>
</evidence>
<organism evidence="2 3">
    <name type="scientific">Pseudoduganella dura</name>
    <dbReference type="NCBI Taxonomy" id="321982"/>
    <lineage>
        <taxon>Bacteria</taxon>
        <taxon>Pseudomonadati</taxon>
        <taxon>Pseudomonadota</taxon>
        <taxon>Betaproteobacteria</taxon>
        <taxon>Burkholderiales</taxon>
        <taxon>Oxalobacteraceae</taxon>
        <taxon>Telluria group</taxon>
        <taxon>Pseudoduganella</taxon>
    </lineage>
</organism>
<accession>A0A6I3XK00</accession>
<name>A0A6I3XK00_9BURK</name>
<dbReference type="RefSeq" id="WP_155709709.1">
    <property type="nucleotide sequence ID" value="NZ_BMWU01000020.1"/>
</dbReference>
<dbReference type="Pfam" id="PF24693">
    <property type="entry name" value="DUF7660"/>
    <property type="match status" value="1"/>
</dbReference>
<comment type="caution">
    <text evidence="2">The sequence shown here is derived from an EMBL/GenBank/DDBJ whole genome shotgun (WGS) entry which is preliminary data.</text>
</comment>
<keyword evidence="3" id="KW-1185">Reference proteome</keyword>
<feature type="domain" description="DUF7660" evidence="1">
    <location>
        <begin position="14"/>
        <end position="93"/>
    </location>
</feature>
<dbReference type="InterPro" id="IPR056077">
    <property type="entry name" value="DUF7660"/>
</dbReference>